<evidence type="ECO:0000256" key="6">
    <source>
        <dbReference type="ARBA" id="ARBA00022918"/>
    </source>
</evidence>
<keyword evidence="1" id="KW-0808">Transferase</keyword>
<evidence type="ECO:0000313" key="9">
    <source>
        <dbReference type="EMBL" id="KER30878.1"/>
    </source>
</evidence>
<dbReference type="PANTHER" id="PTHR37984">
    <property type="entry name" value="PROTEIN CBG26694"/>
    <property type="match status" value="1"/>
</dbReference>
<dbReference type="STRING" id="6198.A0A074ZTS5"/>
<evidence type="ECO:0000256" key="1">
    <source>
        <dbReference type="ARBA" id="ARBA00022679"/>
    </source>
</evidence>
<dbReference type="InterPro" id="IPR041373">
    <property type="entry name" value="RT_RNaseH"/>
</dbReference>
<dbReference type="KEGG" id="ovi:T265_02804"/>
<dbReference type="SUPFAM" id="SSF56672">
    <property type="entry name" value="DNA/RNA polymerases"/>
    <property type="match status" value="1"/>
</dbReference>
<keyword evidence="10" id="KW-1185">Reference proteome</keyword>
<keyword evidence="2" id="KW-0548">Nucleotidyltransferase</keyword>
<evidence type="ECO:0000256" key="7">
    <source>
        <dbReference type="SAM" id="Phobius"/>
    </source>
</evidence>
<evidence type="ECO:0000256" key="4">
    <source>
        <dbReference type="ARBA" id="ARBA00022759"/>
    </source>
</evidence>
<keyword evidence="7" id="KW-0472">Membrane</keyword>
<dbReference type="GO" id="GO:0003964">
    <property type="term" value="F:RNA-directed DNA polymerase activity"/>
    <property type="evidence" value="ECO:0007669"/>
    <property type="project" value="UniProtKB-KW"/>
</dbReference>
<organism evidence="9 10">
    <name type="scientific">Opisthorchis viverrini</name>
    <name type="common">Southeast Asian liver fluke</name>
    <dbReference type="NCBI Taxonomy" id="6198"/>
    <lineage>
        <taxon>Eukaryota</taxon>
        <taxon>Metazoa</taxon>
        <taxon>Spiralia</taxon>
        <taxon>Lophotrochozoa</taxon>
        <taxon>Platyhelminthes</taxon>
        <taxon>Trematoda</taxon>
        <taxon>Digenea</taxon>
        <taxon>Opisthorchiida</taxon>
        <taxon>Opisthorchiata</taxon>
        <taxon>Opisthorchiidae</taxon>
        <taxon>Opisthorchis</taxon>
    </lineage>
</organism>
<keyword evidence="4" id="KW-0255">Endonuclease</keyword>
<keyword evidence="5" id="KW-0378">Hydrolase</keyword>
<reference evidence="9 10" key="1">
    <citation type="submission" date="2013-11" db="EMBL/GenBank/DDBJ databases">
        <title>Opisthorchis viverrini - life in the bile duct.</title>
        <authorList>
            <person name="Young N.D."/>
            <person name="Nagarajan N."/>
            <person name="Lin S.J."/>
            <person name="Korhonen P.K."/>
            <person name="Jex A.R."/>
            <person name="Hall R.S."/>
            <person name="Safavi-Hemami H."/>
            <person name="Kaewkong W."/>
            <person name="Bertrand D."/>
            <person name="Gao S."/>
            <person name="Seet Q."/>
            <person name="Wongkham S."/>
            <person name="Teh B.T."/>
            <person name="Wongkham C."/>
            <person name="Intapan P.M."/>
            <person name="Maleewong W."/>
            <person name="Yang X."/>
            <person name="Hu M."/>
            <person name="Wang Z."/>
            <person name="Hofmann A."/>
            <person name="Sternberg P.W."/>
            <person name="Tan P."/>
            <person name="Wang J."/>
            <person name="Gasser R.B."/>
        </authorList>
    </citation>
    <scope>NUCLEOTIDE SEQUENCE [LARGE SCALE GENOMIC DNA]</scope>
</reference>
<sequence>MQEQSSCNLADYNISNASAIGFINFSSRQQAVFEPFGLGTKRSLQAGKETYYYCFIDYSPVLMILSSFLAIPTSHKPPVMLHSDYKRMIMPDDTSKVAGSFILDTDASDVAIGAALSQLFPDGQERVIAYGSRTLDKSERRYSTTRREMLSLVYFVQYFQPYLVGRPFRVRTDHQALQWLKNFRDPQGQVARWQEKLQEFQFECTYRAGIRHGNADALSRRPFEALNTMFQDPMVETEWSTAQRNDPYITFIYRRQAHGCVKPVSREMSGKPVDERILWNAWASLKMVHGVLYTQTDDQLKVVVPKAKVTEVIRMMHQQLGHPGKYRTRSSIS</sequence>
<protein>
    <recommendedName>
        <fullName evidence="8">Reverse transcriptase RNase H-like domain-containing protein</fullName>
    </recommendedName>
</protein>
<dbReference type="CTD" id="20316992"/>
<dbReference type="Pfam" id="PF17917">
    <property type="entry name" value="RT_RNaseH"/>
    <property type="match status" value="1"/>
</dbReference>
<dbReference type="InterPro" id="IPR050951">
    <property type="entry name" value="Retrovirus_Pol_polyprotein"/>
</dbReference>
<dbReference type="GeneID" id="20316992"/>
<dbReference type="Proteomes" id="UP000054324">
    <property type="component" value="Unassembled WGS sequence"/>
</dbReference>
<evidence type="ECO:0000259" key="8">
    <source>
        <dbReference type="Pfam" id="PF17917"/>
    </source>
</evidence>
<name>A0A074ZTS5_OPIVI</name>
<evidence type="ECO:0000256" key="5">
    <source>
        <dbReference type="ARBA" id="ARBA00022801"/>
    </source>
</evidence>
<keyword evidence="6" id="KW-0695">RNA-directed DNA polymerase</keyword>
<dbReference type="OrthoDB" id="116078at2759"/>
<feature type="domain" description="Reverse transcriptase RNase H-like" evidence="8">
    <location>
        <begin position="100"/>
        <end position="200"/>
    </location>
</feature>
<accession>A0A074ZTS5</accession>
<keyword evidence="3" id="KW-0540">Nuclease</keyword>
<gene>
    <name evidence="9" type="ORF">T265_02804</name>
</gene>
<dbReference type="InterPro" id="IPR043502">
    <property type="entry name" value="DNA/RNA_pol_sf"/>
</dbReference>
<keyword evidence="7" id="KW-1133">Transmembrane helix</keyword>
<dbReference type="RefSeq" id="XP_009165393.1">
    <property type="nucleotide sequence ID" value="XM_009167129.1"/>
</dbReference>
<dbReference type="Gene3D" id="3.10.20.370">
    <property type="match status" value="1"/>
</dbReference>
<dbReference type="CDD" id="cd09274">
    <property type="entry name" value="RNase_HI_RT_Ty3"/>
    <property type="match status" value="1"/>
</dbReference>
<feature type="transmembrane region" description="Helical" evidence="7">
    <location>
        <begin position="51"/>
        <end position="71"/>
    </location>
</feature>
<dbReference type="FunFam" id="3.10.20.370:FF:000001">
    <property type="entry name" value="Retrovirus-related Pol polyprotein from transposon 17.6-like protein"/>
    <property type="match status" value="1"/>
</dbReference>
<dbReference type="GO" id="GO:0004519">
    <property type="term" value="F:endonuclease activity"/>
    <property type="evidence" value="ECO:0007669"/>
    <property type="project" value="UniProtKB-KW"/>
</dbReference>
<evidence type="ECO:0000256" key="3">
    <source>
        <dbReference type="ARBA" id="ARBA00022722"/>
    </source>
</evidence>
<proteinExistence type="predicted"/>
<evidence type="ECO:0000313" key="10">
    <source>
        <dbReference type="Proteomes" id="UP000054324"/>
    </source>
</evidence>
<dbReference type="AlphaFoldDB" id="A0A074ZTS5"/>
<dbReference type="GO" id="GO:0016787">
    <property type="term" value="F:hydrolase activity"/>
    <property type="evidence" value="ECO:0007669"/>
    <property type="project" value="UniProtKB-KW"/>
</dbReference>
<dbReference type="Gene3D" id="1.10.340.70">
    <property type="match status" value="1"/>
</dbReference>
<keyword evidence="7" id="KW-0812">Transmembrane</keyword>
<dbReference type="EMBL" id="KL596654">
    <property type="protein sequence ID" value="KER30878.1"/>
    <property type="molecule type" value="Genomic_DNA"/>
</dbReference>
<evidence type="ECO:0000256" key="2">
    <source>
        <dbReference type="ARBA" id="ARBA00022695"/>
    </source>
</evidence>
<dbReference type="PANTHER" id="PTHR37984:SF5">
    <property type="entry name" value="PROTEIN NYNRIN-LIKE"/>
    <property type="match status" value="1"/>
</dbReference>